<keyword evidence="1" id="KW-1133">Transmembrane helix</keyword>
<comment type="caution">
    <text evidence="2">The sequence shown here is derived from an EMBL/GenBank/DDBJ whole genome shotgun (WGS) entry which is preliminary data.</text>
</comment>
<protein>
    <submittedName>
        <fullName evidence="2">Uncharacterized protein</fullName>
    </submittedName>
</protein>
<reference evidence="2" key="1">
    <citation type="journal article" date="2023" name="Insect Mol. Biol.">
        <title>Genome sequencing provides insights into the evolution of gene families encoding plant cell wall-degrading enzymes in longhorned beetles.</title>
        <authorList>
            <person name="Shin N.R."/>
            <person name="Okamura Y."/>
            <person name="Kirsch R."/>
            <person name="Pauchet Y."/>
        </authorList>
    </citation>
    <scope>NUCLEOTIDE SEQUENCE</scope>
    <source>
        <strain evidence="2">MMC_N1</strain>
    </source>
</reference>
<keyword evidence="1" id="KW-0472">Membrane</keyword>
<keyword evidence="3" id="KW-1185">Reference proteome</keyword>
<feature type="transmembrane region" description="Helical" evidence="1">
    <location>
        <begin position="152"/>
        <end position="179"/>
    </location>
</feature>
<gene>
    <name evidence="2" type="ORF">NQ317_014720</name>
</gene>
<name>A0ABQ9JKQ5_9CUCU</name>
<accession>A0ABQ9JKQ5</accession>
<proteinExistence type="predicted"/>
<evidence type="ECO:0000313" key="3">
    <source>
        <dbReference type="Proteomes" id="UP001162164"/>
    </source>
</evidence>
<organism evidence="2 3">
    <name type="scientific">Molorchus minor</name>
    <dbReference type="NCBI Taxonomy" id="1323400"/>
    <lineage>
        <taxon>Eukaryota</taxon>
        <taxon>Metazoa</taxon>
        <taxon>Ecdysozoa</taxon>
        <taxon>Arthropoda</taxon>
        <taxon>Hexapoda</taxon>
        <taxon>Insecta</taxon>
        <taxon>Pterygota</taxon>
        <taxon>Neoptera</taxon>
        <taxon>Endopterygota</taxon>
        <taxon>Coleoptera</taxon>
        <taxon>Polyphaga</taxon>
        <taxon>Cucujiformia</taxon>
        <taxon>Chrysomeloidea</taxon>
        <taxon>Cerambycidae</taxon>
        <taxon>Lamiinae</taxon>
        <taxon>Monochamini</taxon>
        <taxon>Molorchus</taxon>
    </lineage>
</organism>
<evidence type="ECO:0000256" key="1">
    <source>
        <dbReference type="SAM" id="Phobius"/>
    </source>
</evidence>
<keyword evidence="1" id="KW-0812">Transmembrane</keyword>
<evidence type="ECO:0000313" key="2">
    <source>
        <dbReference type="EMBL" id="KAJ8978204.1"/>
    </source>
</evidence>
<sequence length="182" mass="20195">MTGAIKLHQIDNGSMPSSILNNDTLLMIQIVARIGLLRKFKNLNANILVAVNILRIMRQMCGQHSGGWSFNLYYIVLPPDKVKISSFTVFKFLLPSAKVSIAVSSRFGDFNPPVNSSIKFNGDDATLFMKAKPISDFCTTIKHPDKNLYGKLIFFLSPLIKCGIVVTNFGIMVTSALMFCKN</sequence>
<dbReference type="EMBL" id="JAPWTJ010000463">
    <property type="protein sequence ID" value="KAJ8978204.1"/>
    <property type="molecule type" value="Genomic_DNA"/>
</dbReference>
<dbReference type="Proteomes" id="UP001162164">
    <property type="component" value="Unassembled WGS sequence"/>
</dbReference>